<evidence type="ECO:0000313" key="2">
    <source>
        <dbReference type="Proteomes" id="UP000001203"/>
    </source>
</evidence>
<dbReference type="EMBL" id="CP000806">
    <property type="protein sequence ID" value="ACB52097.1"/>
    <property type="molecule type" value="Genomic_DNA"/>
</dbReference>
<evidence type="ECO:0000313" key="1">
    <source>
        <dbReference type="EMBL" id="ACB52097.1"/>
    </source>
</evidence>
<reference evidence="1 2" key="1">
    <citation type="journal article" date="2008" name="Proc. Natl. Acad. Sci. U.S.A.">
        <title>The genome of Cyanothece 51142, a unicellular diazotrophic cyanobacterium important in the marine nitrogen cycle.</title>
        <authorList>
            <person name="Welsh E.A."/>
            <person name="Liberton M."/>
            <person name="Stoeckel J."/>
            <person name="Loh T."/>
            <person name="Elvitigala T."/>
            <person name="Wang C."/>
            <person name="Wollam A."/>
            <person name="Fulton R.S."/>
            <person name="Clifton S.W."/>
            <person name="Jacobs J.M."/>
            <person name="Aurora R."/>
            <person name="Ghosh B.K."/>
            <person name="Sherman L.A."/>
            <person name="Smith R.D."/>
            <person name="Wilson R.K."/>
            <person name="Pakrasi H.B."/>
        </authorList>
    </citation>
    <scope>NUCLEOTIDE SEQUENCE [LARGE SCALE GENOMIC DNA]</scope>
    <source>
        <strain evidence="2">ATCC 51142 / BH68</strain>
    </source>
</reference>
<dbReference type="HOGENOM" id="CLU_3308329_0_0_3"/>
<name>B1WU35_CROS5</name>
<accession>B1WU35</accession>
<dbReference type="Proteomes" id="UP000001203">
    <property type="component" value="Chromosome circular"/>
</dbReference>
<gene>
    <name evidence="1" type="ordered locus">cce_2749</name>
</gene>
<protein>
    <submittedName>
        <fullName evidence="1">Uncharacterized protein</fullName>
    </submittedName>
</protein>
<dbReference type="STRING" id="43989.cce_2749"/>
<dbReference type="KEGG" id="cyt:cce_2749"/>
<keyword evidence="2" id="KW-1185">Reference proteome</keyword>
<dbReference type="AlphaFoldDB" id="B1WU35"/>
<sequence length="39" mass="4417">MGIAHLTNVFSIIILGNKILRPRKPMHSPPYDNVSYLLP</sequence>
<proteinExistence type="predicted"/>
<organism evidence="1 2">
    <name type="scientific">Crocosphaera subtropica (strain ATCC 51142 / BH68)</name>
    <name type="common">Cyanothece sp. (strain ATCC 51142)</name>
    <dbReference type="NCBI Taxonomy" id="43989"/>
    <lineage>
        <taxon>Bacteria</taxon>
        <taxon>Bacillati</taxon>
        <taxon>Cyanobacteriota</taxon>
        <taxon>Cyanophyceae</taxon>
        <taxon>Oscillatoriophycideae</taxon>
        <taxon>Chroococcales</taxon>
        <taxon>Aphanothecaceae</taxon>
        <taxon>Crocosphaera</taxon>
        <taxon>Crocosphaera subtropica</taxon>
    </lineage>
</organism>